<dbReference type="AlphaFoldDB" id="A0A5A8DDT1"/>
<feature type="compositionally biased region" description="Low complexity" evidence="1">
    <location>
        <begin position="550"/>
        <end position="561"/>
    </location>
</feature>
<protein>
    <recommendedName>
        <fullName evidence="2">BTB domain-containing protein</fullName>
    </recommendedName>
</protein>
<dbReference type="InterPro" id="IPR051481">
    <property type="entry name" value="BTB-POZ/Galectin-3-binding"/>
</dbReference>
<reference evidence="5 6" key="1">
    <citation type="submission" date="2019-07" db="EMBL/GenBank/DDBJ databases">
        <title>Genomes of Cafeteria roenbergensis.</title>
        <authorList>
            <person name="Fischer M.G."/>
            <person name="Hackl T."/>
            <person name="Roman M."/>
        </authorList>
    </citation>
    <scope>NUCLEOTIDE SEQUENCE [LARGE SCALE GENOMIC DNA]</scope>
    <source>
        <strain evidence="3 5">BVI</strain>
        <strain evidence="4 6">Cflag</strain>
    </source>
</reference>
<feature type="region of interest" description="Disordered" evidence="1">
    <location>
        <begin position="1"/>
        <end position="29"/>
    </location>
</feature>
<evidence type="ECO:0000259" key="2">
    <source>
        <dbReference type="PROSITE" id="PS50097"/>
    </source>
</evidence>
<feature type="compositionally biased region" description="Basic and acidic residues" evidence="1">
    <location>
        <begin position="528"/>
        <end position="546"/>
    </location>
</feature>
<dbReference type="PROSITE" id="PS50097">
    <property type="entry name" value="BTB"/>
    <property type="match status" value="1"/>
</dbReference>
<feature type="compositionally biased region" description="Gly residues" evidence="1">
    <location>
        <begin position="485"/>
        <end position="495"/>
    </location>
</feature>
<evidence type="ECO:0000313" key="5">
    <source>
        <dbReference type="Proteomes" id="UP000323011"/>
    </source>
</evidence>
<feature type="compositionally biased region" description="Gly residues" evidence="1">
    <location>
        <begin position="440"/>
        <end position="461"/>
    </location>
</feature>
<feature type="region of interest" description="Disordered" evidence="1">
    <location>
        <begin position="391"/>
        <end position="418"/>
    </location>
</feature>
<gene>
    <name evidence="3" type="ORF">FNF29_02872</name>
    <name evidence="4" type="ORF">FNF31_02984</name>
</gene>
<dbReference type="Gene3D" id="1.25.40.420">
    <property type="match status" value="1"/>
</dbReference>
<dbReference type="Proteomes" id="UP000323011">
    <property type="component" value="Unassembled WGS sequence"/>
</dbReference>
<sequence>MAAAAASSMSAAAAAAAGPGEDGKPTESTVAKPKAAVEFFRRLLNDQVTADLEIVVAGGGKFLAHRAVLAARSDELRELLAGTVSEPRATLKFPKDDARCWAQILRFAYTNEWDYDSSNVVMLRRIAEDRGFADFEEVVAAAISKVFLKSSARALDVALGAAREGDDGMMEAAFAACYRNPLSAMFSDAFLELDADMLASFASDDRATANETNLFRAMLRWAEIALEKEGGGQRRPDVPARASAKSRWAEWLKDGVKDADIPFTLPLTYSGAAIRTKLGDAIRAVRFPLMDGRLLAEEVLLTEVLTDEELADVLAFSVTPKADRDALDELAGFSAVKRTPIEKELRISMWGGGGASGKYGNSGAGGAGGLLRVKYSLRPGETLMFYVGEGGHADKGSSERTTQAWPNSGRGGYNWKSGSGGGATYFTSDRFGDDVVAGAGGGGGGSAGQSWSSGGGGGGGTKDGKVGEGGDAVVSGSNPNKDGKNGNGNGGTGDSGGERKTGRHAHGAGGSAGSGGTRSNGGDGGESSCKHAKVDLRVAARSKDAVVDPSTGASYGAGASSGDKKRGSHGGVIIVDTSTGKRTVLTFSKREPIPYSFS</sequence>
<keyword evidence="5" id="KW-1185">Reference proteome</keyword>
<evidence type="ECO:0000256" key="1">
    <source>
        <dbReference type="SAM" id="MobiDB-lite"/>
    </source>
</evidence>
<dbReference type="Pfam" id="PF00651">
    <property type="entry name" value="BTB"/>
    <property type="match status" value="1"/>
</dbReference>
<organism evidence="4 6">
    <name type="scientific">Cafeteria roenbergensis</name>
    <name type="common">Marine flagellate</name>
    <dbReference type="NCBI Taxonomy" id="33653"/>
    <lineage>
        <taxon>Eukaryota</taxon>
        <taxon>Sar</taxon>
        <taxon>Stramenopiles</taxon>
        <taxon>Bigyra</taxon>
        <taxon>Opalozoa</taxon>
        <taxon>Bicosoecida</taxon>
        <taxon>Cafeteriaceae</taxon>
        <taxon>Cafeteria</taxon>
    </lineage>
</organism>
<name>A0A5A8DDT1_CAFRO</name>
<evidence type="ECO:0000313" key="4">
    <source>
        <dbReference type="EMBL" id="KAA0163159.1"/>
    </source>
</evidence>
<dbReference type="SUPFAM" id="SSF54695">
    <property type="entry name" value="POZ domain"/>
    <property type="match status" value="1"/>
</dbReference>
<dbReference type="PANTHER" id="PTHR24410:SF23">
    <property type="entry name" value="BTB DOMAIN-CONTAINING PROTEIN-RELATED"/>
    <property type="match status" value="1"/>
</dbReference>
<dbReference type="Proteomes" id="UP000325113">
    <property type="component" value="Unassembled WGS sequence"/>
</dbReference>
<dbReference type="CDD" id="cd18186">
    <property type="entry name" value="BTB_POZ_ZBTB_KLHL-like"/>
    <property type="match status" value="1"/>
</dbReference>
<feature type="domain" description="BTB" evidence="2">
    <location>
        <begin position="50"/>
        <end position="117"/>
    </location>
</feature>
<feature type="compositionally biased region" description="Gly residues" evidence="1">
    <location>
        <begin position="507"/>
        <end position="525"/>
    </location>
</feature>
<dbReference type="Gene3D" id="3.30.710.10">
    <property type="entry name" value="Potassium Channel Kv1.1, Chain A"/>
    <property type="match status" value="1"/>
</dbReference>
<comment type="caution">
    <text evidence="4">The sequence shown here is derived from an EMBL/GenBank/DDBJ whole genome shotgun (WGS) entry which is preliminary data.</text>
</comment>
<feature type="region of interest" description="Disordered" evidence="1">
    <location>
        <begin position="440"/>
        <end position="571"/>
    </location>
</feature>
<dbReference type="EMBL" id="VLTM01000023">
    <property type="protein sequence ID" value="KAA0163159.1"/>
    <property type="molecule type" value="Genomic_DNA"/>
</dbReference>
<dbReference type="EMBL" id="VLTN01000014">
    <property type="protein sequence ID" value="KAA0153882.1"/>
    <property type="molecule type" value="Genomic_DNA"/>
</dbReference>
<dbReference type="PANTHER" id="PTHR24410">
    <property type="entry name" value="HL07962P-RELATED"/>
    <property type="match status" value="1"/>
</dbReference>
<evidence type="ECO:0000313" key="6">
    <source>
        <dbReference type="Proteomes" id="UP000325113"/>
    </source>
</evidence>
<accession>A0A5A8DDT1</accession>
<dbReference type="OMA" id="CGANGGF"/>
<dbReference type="InterPro" id="IPR011333">
    <property type="entry name" value="SKP1/BTB/POZ_sf"/>
</dbReference>
<evidence type="ECO:0000313" key="3">
    <source>
        <dbReference type="EMBL" id="KAA0153882.1"/>
    </source>
</evidence>
<proteinExistence type="predicted"/>
<feature type="compositionally biased region" description="Low complexity" evidence="1">
    <location>
        <begin position="1"/>
        <end position="17"/>
    </location>
</feature>
<dbReference type="InterPro" id="IPR000210">
    <property type="entry name" value="BTB/POZ_dom"/>
</dbReference>